<comment type="subcellular location">
    <subcellularLocation>
        <location evidence="8">Membrane</location>
        <topology evidence="8">Multi-pass membrane protein</topology>
    </subcellularLocation>
</comment>
<evidence type="ECO:0000256" key="7">
    <source>
        <dbReference type="ARBA" id="ARBA00023136"/>
    </source>
</evidence>
<evidence type="ECO:0000313" key="10">
    <source>
        <dbReference type="Proteomes" id="UP000729402"/>
    </source>
</evidence>
<dbReference type="AlphaFoldDB" id="A0A8J5RKC8"/>
<evidence type="ECO:0000256" key="2">
    <source>
        <dbReference type="ARBA" id="ARBA00022692"/>
    </source>
</evidence>
<sequence length="225" mass="24234">MDGCHGLPSDSPAIRCTGCTTYCGAMRYVLRRTRAPPHVGYISTRTAWAWRSTEHTRPADNQGSIDQLELAEMDMGGRGMAAPAPAANGMVGRRKRYMHMTFYWGKNSEILFTGWPGASGGMYALALVAVFALAVLHEFLGCIARGLESSAYYGRGLGRRRAAAAARAGVHGVRVGVAYLLMLALMSFNAGVFLVAVAGHAVGFLAFSARRDRRNKEEELAPATC</sequence>
<dbReference type="InterPro" id="IPR007274">
    <property type="entry name" value="Cop_transporter"/>
</dbReference>
<feature type="transmembrane region" description="Helical" evidence="8">
    <location>
        <begin position="188"/>
        <end position="207"/>
    </location>
</feature>
<keyword evidence="7 8" id="KW-0472">Membrane</keyword>
<feature type="transmembrane region" description="Helical" evidence="8">
    <location>
        <begin position="122"/>
        <end position="143"/>
    </location>
</feature>
<dbReference type="GO" id="GO:0005886">
    <property type="term" value="C:plasma membrane"/>
    <property type="evidence" value="ECO:0007669"/>
    <property type="project" value="TreeGrafter"/>
</dbReference>
<keyword evidence="5 8" id="KW-0186">Copper</keyword>
<accession>A0A8J5RKC8</accession>
<name>A0A8J5RKC8_ZIZPA</name>
<reference evidence="9" key="2">
    <citation type="submission" date="2021-02" db="EMBL/GenBank/DDBJ databases">
        <authorList>
            <person name="Kimball J.A."/>
            <person name="Haas M.W."/>
            <person name="Macchietto M."/>
            <person name="Kono T."/>
            <person name="Duquette J."/>
            <person name="Shao M."/>
        </authorList>
    </citation>
    <scope>NUCLEOTIDE SEQUENCE</scope>
    <source>
        <tissue evidence="9">Fresh leaf tissue</tissue>
    </source>
</reference>
<dbReference type="GO" id="GO:0005375">
    <property type="term" value="F:copper ion transmembrane transporter activity"/>
    <property type="evidence" value="ECO:0007669"/>
    <property type="project" value="UniProtKB-UniRule"/>
</dbReference>
<evidence type="ECO:0000256" key="3">
    <source>
        <dbReference type="ARBA" id="ARBA00022796"/>
    </source>
</evidence>
<organism evidence="9 10">
    <name type="scientific">Zizania palustris</name>
    <name type="common">Northern wild rice</name>
    <dbReference type="NCBI Taxonomy" id="103762"/>
    <lineage>
        <taxon>Eukaryota</taxon>
        <taxon>Viridiplantae</taxon>
        <taxon>Streptophyta</taxon>
        <taxon>Embryophyta</taxon>
        <taxon>Tracheophyta</taxon>
        <taxon>Spermatophyta</taxon>
        <taxon>Magnoliopsida</taxon>
        <taxon>Liliopsida</taxon>
        <taxon>Poales</taxon>
        <taxon>Poaceae</taxon>
        <taxon>BOP clade</taxon>
        <taxon>Oryzoideae</taxon>
        <taxon>Oryzeae</taxon>
        <taxon>Zizaniinae</taxon>
        <taxon>Zizania</taxon>
    </lineage>
</organism>
<dbReference type="EMBL" id="JAAALK010000288">
    <property type="protein sequence ID" value="KAG8055256.1"/>
    <property type="molecule type" value="Genomic_DNA"/>
</dbReference>
<keyword evidence="2 8" id="KW-0812">Transmembrane</keyword>
<keyword evidence="10" id="KW-1185">Reference proteome</keyword>
<keyword evidence="4 8" id="KW-1133">Transmembrane helix</keyword>
<feature type="transmembrane region" description="Helical" evidence="8">
    <location>
        <begin position="164"/>
        <end position="182"/>
    </location>
</feature>
<dbReference type="OrthoDB" id="73901at2759"/>
<keyword evidence="3 8" id="KW-0187">Copper transport</keyword>
<dbReference type="PANTHER" id="PTHR12483:SF117">
    <property type="entry name" value="COPPER TRANSPORTER 3"/>
    <property type="match status" value="1"/>
</dbReference>
<evidence type="ECO:0000256" key="8">
    <source>
        <dbReference type="RuleBase" id="RU367022"/>
    </source>
</evidence>
<evidence type="ECO:0000256" key="4">
    <source>
        <dbReference type="ARBA" id="ARBA00022989"/>
    </source>
</evidence>
<gene>
    <name evidence="9" type="ORF">GUJ93_ZPchr0001g30576</name>
</gene>
<evidence type="ECO:0000313" key="9">
    <source>
        <dbReference type="EMBL" id="KAG8055256.1"/>
    </source>
</evidence>
<comment type="similarity">
    <text evidence="1 8">Belongs to the copper transporter (Ctr) (TC 1.A.56) family. SLC31A subfamily.</text>
</comment>
<dbReference type="Pfam" id="PF04145">
    <property type="entry name" value="Ctr"/>
    <property type="match status" value="2"/>
</dbReference>
<keyword evidence="6 8" id="KW-0406">Ion transport</keyword>
<proteinExistence type="inferred from homology"/>
<reference evidence="9" key="1">
    <citation type="journal article" date="2021" name="bioRxiv">
        <title>Whole Genome Assembly and Annotation of Northern Wild Rice, Zizania palustris L., Supports a Whole Genome Duplication in the Zizania Genus.</title>
        <authorList>
            <person name="Haas M."/>
            <person name="Kono T."/>
            <person name="Macchietto M."/>
            <person name="Millas R."/>
            <person name="McGilp L."/>
            <person name="Shao M."/>
            <person name="Duquette J."/>
            <person name="Hirsch C.N."/>
            <person name="Kimball J."/>
        </authorList>
    </citation>
    <scope>NUCLEOTIDE SEQUENCE</scope>
    <source>
        <tissue evidence="9">Fresh leaf tissue</tissue>
    </source>
</reference>
<evidence type="ECO:0000256" key="6">
    <source>
        <dbReference type="ARBA" id="ARBA00023065"/>
    </source>
</evidence>
<comment type="caution">
    <text evidence="9">The sequence shown here is derived from an EMBL/GenBank/DDBJ whole genome shotgun (WGS) entry which is preliminary data.</text>
</comment>
<evidence type="ECO:0000256" key="1">
    <source>
        <dbReference type="ARBA" id="ARBA00006921"/>
    </source>
</evidence>
<protein>
    <recommendedName>
        <fullName evidence="8">Copper transport protein</fullName>
    </recommendedName>
</protein>
<keyword evidence="8" id="KW-0813">Transport</keyword>
<dbReference type="PANTHER" id="PTHR12483">
    <property type="entry name" value="SOLUTE CARRIER FAMILY 31 COPPER TRANSPORTERS"/>
    <property type="match status" value="1"/>
</dbReference>
<dbReference type="Proteomes" id="UP000729402">
    <property type="component" value="Unassembled WGS sequence"/>
</dbReference>
<evidence type="ECO:0000256" key="5">
    <source>
        <dbReference type="ARBA" id="ARBA00023008"/>
    </source>
</evidence>